<keyword evidence="3 6" id="KW-0032">Aminotransferase</keyword>
<dbReference type="InterPro" id="IPR004839">
    <property type="entry name" value="Aminotransferase_I/II_large"/>
</dbReference>
<reference evidence="8 9" key="1">
    <citation type="journal article" date="2011" name="Front. Microbiol.">
        <title>Genomic signatures of strain selection and enhancement in Bacillus atrophaeus var. globigii, a historical biowarfare simulant.</title>
        <authorList>
            <person name="Gibbons H.S."/>
            <person name="Broomall S.M."/>
            <person name="McNew L.A."/>
            <person name="Daligault H."/>
            <person name="Chapman C."/>
            <person name="Bruce D."/>
            <person name="Karavis M."/>
            <person name="Krepps M."/>
            <person name="McGregor P.A."/>
            <person name="Hong C."/>
            <person name="Park K.H."/>
            <person name="Akmal A."/>
            <person name="Feldman A."/>
            <person name="Lin J.S."/>
            <person name="Chang W.E."/>
            <person name="Higgs B.W."/>
            <person name="Demirev P."/>
            <person name="Lindquist J."/>
            <person name="Liem A."/>
            <person name="Fochler E."/>
            <person name="Read T.D."/>
            <person name="Tapia R."/>
            <person name="Johnson S."/>
            <person name="Bishop-Lilly K.A."/>
            <person name="Detter C."/>
            <person name="Han C."/>
            <person name="Sozhamannan S."/>
            <person name="Rosenzweig C.N."/>
            <person name="Skowronski E.W."/>
        </authorList>
    </citation>
    <scope>NUCLEOTIDE SEQUENCE [LARGE SCALE GENOMIC DNA]</scope>
    <source>
        <strain evidence="8 9">MLST1</strain>
    </source>
</reference>
<dbReference type="Pfam" id="PF00155">
    <property type="entry name" value="Aminotran_1_2"/>
    <property type="match status" value="1"/>
</dbReference>
<dbReference type="InterPro" id="IPR050596">
    <property type="entry name" value="AspAT/PAT-like"/>
</dbReference>
<dbReference type="GO" id="GO:0006520">
    <property type="term" value="P:amino acid metabolic process"/>
    <property type="evidence" value="ECO:0007669"/>
    <property type="project" value="InterPro"/>
</dbReference>
<comment type="cofactor">
    <cofactor evidence="1 6">
        <name>pyridoxal 5'-phosphate</name>
        <dbReference type="ChEBI" id="CHEBI:597326"/>
    </cofactor>
</comment>
<evidence type="ECO:0000313" key="9">
    <source>
        <dbReference type="Proteomes" id="UP000288293"/>
    </source>
</evidence>
<evidence type="ECO:0000259" key="7">
    <source>
        <dbReference type="Pfam" id="PF00155"/>
    </source>
</evidence>
<gene>
    <name evidence="8" type="ORF">CWE09_12820</name>
</gene>
<evidence type="ECO:0000256" key="1">
    <source>
        <dbReference type="ARBA" id="ARBA00001933"/>
    </source>
</evidence>
<evidence type="ECO:0000256" key="4">
    <source>
        <dbReference type="ARBA" id="ARBA00022679"/>
    </source>
</evidence>
<dbReference type="InterPro" id="IPR015424">
    <property type="entry name" value="PyrdxlP-dep_Trfase"/>
</dbReference>
<dbReference type="EC" id="2.6.1.-" evidence="6"/>
<dbReference type="AlphaFoldDB" id="A0A432W3T8"/>
<sequence length="430" mass="46985">MSADQGLSPAVQINLNVRGMKPSATVAINERSAALQAQGREVFKLGLGQSPFPVPAHVQQALREHAGEKDYLAVKGLPALRQGISGYLQRTQGLDYDADNILIGPGTKELMFIMQLTYYGDLVIPSPSWVSYAPQARIIGRNLHWLSTSLDTGLGVTAKSLQALCEQDPELPRLLIINYPSNPTGLSYSEEQLREIAEVARRYRVLVLSDEIYGGVNFNGDHISIARFYPEGTIISDGISKWAGAGGWRLGAFAFPPQLKWLADAMAVVASETFTSTSAPIQYAAINAFEAHPAMDLYLKNSRAVLSALAGYAYDQLSSIGAQVIKPQGGFYLFPSFEPLRELLMLRGFTTSQEFCERLLEETGVACLPGSCFGRADTEFSLRLAYVDFDGEAALQALAEGSKLDTDFLRRYCGRVVTAIDRLCEFVSKS</sequence>
<accession>A0A432W3T8</accession>
<dbReference type="GO" id="GO:0030170">
    <property type="term" value="F:pyridoxal phosphate binding"/>
    <property type="evidence" value="ECO:0007669"/>
    <property type="project" value="InterPro"/>
</dbReference>
<dbReference type="Proteomes" id="UP000288293">
    <property type="component" value="Unassembled WGS sequence"/>
</dbReference>
<organism evidence="8 9">
    <name type="scientific">Aliidiomarina minuta</name>
    <dbReference type="NCBI Taxonomy" id="880057"/>
    <lineage>
        <taxon>Bacteria</taxon>
        <taxon>Pseudomonadati</taxon>
        <taxon>Pseudomonadota</taxon>
        <taxon>Gammaproteobacteria</taxon>
        <taxon>Alteromonadales</taxon>
        <taxon>Idiomarinaceae</taxon>
        <taxon>Aliidiomarina</taxon>
    </lineage>
</organism>
<dbReference type="EMBL" id="PIPL01000003">
    <property type="protein sequence ID" value="RUO24023.1"/>
    <property type="molecule type" value="Genomic_DNA"/>
</dbReference>
<dbReference type="InterPro" id="IPR004838">
    <property type="entry name" value="NHTrfase_class1_PyrdxlP-BS"/>
</dbReference>
<dbReference type="SUPFAM" id="SSF53383">
    <property type="entry name" value="PLP-dependent transferases"/>
    <property type="match status" value="1"/>
</dbReference>
<evidence type="ECO:0000256" key="6">
    <source>
        <dbReference type="RuleBase" id="RU000481"/>
    </source>
</evidence>
<dbReference type="InterPro" id="IPR015421">
    <property type="entry name" value="PyrdxlP-dep_Trfase_major"/>
</dbReference>
<name>A0A432W3T8_9GAMM</name>
<evidence type="ECO:0000256" key="3">
    <source>
        <dbReference type="ARBA" id="ARBA00022576"/>
    </source>
</evidence>
<dbReference type="Gene3D" id="3.90.1150.10">
    <property type="entry name" value="Aspartate Aminotransferase, domain 1"/>
    <property type="match status" value="1"/>
</dbReference>
<dbReference type="InterPro" id="IPR015422">
    <property type="entry name" value="PyrdxlP-dep_Trfase_small"/>
</dbReference>
<proteinExistence type="inferred from homology"/>
<evidence type="ECO:0000256" key="5">
    <source>
        <dbReference type="ARBA" id="ARBA00022898"/>
    </source>
</evidence>
<evidence type="ECO:0000313" key="8">
    <source>
        <dbReference type="EMBL" id="RUO24023.1"/>
    </source>
</evidence>
<dbReference type="CDD" id="cd00609">
    <property type="entry name" value="AAT_like"/>
    <property type="match status" value="1"/>
</dbReference>
<protein>
    <recommendedName>
        <fullName evidence="6">Aminotransferase</fullName>
        <ecNumber evidence="6">2.6.1.-</ecNumber>
    </recommendedName>
</protein>
<dbReference type="PROSITE" id="PS00105">
    <property type="entry name" value="AA_TRANSFER_CLASS_1"/>
    <property type="match status" value="1"/>
</dbReference>
<comment type="similarity">
    <text evidence="2 6">Belongs to the class-I pyridoxal-phosphate-dependent aminotransferase family.</text>
</comment>
<dbReference type="PANTHER" id="PTHR46383:SF1">
    <property type="entry name" value="ASPARTATE AMINOTRANSFERASE"/>
    <property type="match status" value="1"/>
</dbReference>
<feature type="domain" description="Aminotransferase class I/classII large" evidence="7">
    <location>
        <begin position="41"/>
        <end position="386"/>
    </location>
</feature>
<dbReference type="Gene3D" id="3.40.640.10">
    <property type="entry name" value="Type I PLP-dependent aspartate aminotransferase-like (Major domain)"/>
    <property type="match status" value="1"/>
</dbReference>
<evidence type="ECO:0000256" key="2">
    <source>
        <dbReference type="ARBA" id="ARBA00007441"/>
    </source>
</evidence>
<dbReference type="PANTHER" id="PTHR46383">
    <property type="entry name" value="ASPARTATE AMINOTRANSFERASE"/>
    <property type="match status" value="1"/>
</dbReference>
<keyword evidence="9" id="KW-1185">Reference proteome</keyword>
<dbReference type="GO" id="GO:0008483">
    <property type="term" value="F:transaminase activity"/>
    <property type="evidence" value="ECO:0007669"/>
    <property type="project" value="UniProtKB-KW"/>
</dbReference>
<dbReference type="RefSeq" id="WP_126804444.1">
    <property type="nucleotide sequence ID" value="NZ_PIPL01000003.1"/>
</dbReference>
<keyword evidence="5" id="KW-0663">Pyridoxal phosphate</keyword>
<dbReference type="OrthoDB" id="9803354at2"/>
<comment type="caution">
    <text evidence="8">The sequence shown here is derived from an EMBL/GenBank/DDBJ whole genome shotgun (WGS) entry which is preliminary data.</text>
</comment>
<keyword evidence="4 6" id="KW-0808">Transferase</keyword>